<comment type="caution">
    <text evidence="1">The sequence shown here is derived from an EMBL/GenBank/DDBJ whole genome shotgun (WGS) entry which is preliminary data.</text>
</comment>
<dbReference type="EMBL" id="JBAKAX010000006">
    <property type="protein sequence ID" value="MEL0604084.1"/>
    <property type="molecule type" value="Genomic_DNA"/>
</dbReference>
<proteinExistence type="predicted"/>
<reference evidence="1" key="1">
    <citation type="submission" date="2024-02" db="EMBL/GenBank/DDBJ databases">
        <title>Bacteria isolated from the canopy kelp, Nereocystis luetkeana.</title>
        <authorList>
            <person name="Pfister C.A."/>
            <person name="Younker I.T."/>
            <person name="Light S.H."/>
        </authorList>
    </citation>
    <scope>NUCLEOTIDE SEQUENCE</scope>
    <source>
        <strain evidence="1">TN.2.01</strain>
    </source>
</reference>
<protein>
    <submittedName>
        <fullName evidence="1">Uncharacterized protein</fullName>
    </submittedName>
</protein>
<accession>A0ACC6R2Z9</accession>
<organism evidence="1 2">
    <name type="scientific">Pseudoalteromonas undina</name>
    <dbReference type="NCBI Taxonomy" id="43660"/>
    <lineage>
        <taxon>Bacteria</taxon>
        <taxon>Pseudomonadati</taxon>
        <taxon>Pseudomonadota</taxon>
        <taxon>Gammaproteobacteria</taxon>
        <taxon>Alteromonadales</taxon>
        <taxon>Pseudoalteromonadaceae</taxon>
        <taxon>Pseudoalteromonas</taxon>
    </lineage>
</organism>
<sequence length="898" mass="102096">MRLLTLLTALIATPTLAFDNYITRTGSELYDGNTSFRFASLNAPELHRIEDDALGVCKNDSRSWGQYFKWPTSDEQKNWVQSFVKSGLNVTRTYVFSVAQKDDEKCARETHILPPEEKDGMPRLNEKAMRIFDQLIAHSDNEGLRLIIPFIDHWEWWGGRKQLAAFYAETEDDFYNTNSKTYAAYKSIIKQVITRKNTITGRYYYEEKSIMAWETGNELVKSTTDFVSQTAAYIKSLAPNQLVIDGNYLSILDSSLEDPNIDIISNHFYTVNGNNKPQTVKNDLKKIAGKKPYIVGEFGLQPIEGLRDIMETVVNYSYNGVKASGAMIWGFRGRRHSGGFYWHAEGDSGYYSYHLPGFDAGKANEEKKVIQLVRESQAKMNGLESAPTLPVPQAPILRNVTKDLKLSWLGSPVGEHYSIERKLSNSADWERVASEVTDGKNKFNPQKDTLFQDTWPAGYSGEISYRVIAENEAGKSAPSNVVNTSSNNKNTFIKVKGSQFIKNGKPYYYVGTNYWYGPLLAAPDGDRKRLIKELDNLANNGIKNLRILAGADGGITDSSVKPALQIKPNEYNENLLIGLDYLLAEMSKRDMEAVLYLNNNWIWSGGMSQYLQWMGYGDVPNPFEEGVSWQEYMDYTEQFYSCDPCKASYYKHVKFLLERTNSITGVPYKNDPTIMSWQLANEPRVFSEKSKIPFRQWVNESVNLINVLAPNQLISTGNEGAAGSMGSLELFRENHTNKHIDYLTMHMWPKNWSWYDVNNEAESLETAIDEANKYMSEHIEIAKSMNKPIVMSEFGFPRNKESNSPKSLTDYRDKFYKAMFRNITHSRNHDGELAGFNFWAYAGYGVANPKSNYIWQEGDDYLGDPAQEPQGLNSVFATDVSTLKIIKKVNENLQGVNQ</sequence>
<evidence type="ECO:0000313" key="1">
    <source>
        <dbReference type="EMBL" id="MEL0604084.1"/>
    </source>
</evidence>
<gene>
    <name evidence="1" type="ORF">V6250_07885</name>
</gene>
<name>A0ACC6R2Z9_9GAMM</name>
<dbReference type="Proteomes" id="UP001374952">
    <property type="component" value="Unassembled WGS sequence"/>
</dbReference>
<evidence type="ECO:0000313" key="2">
    <source>
        <dbReference type="Proteomes" id="UP001374952"/>
    </source>
</evidence>
<keyword evidence="2" id="KW-1185">Reference proteome</keyword>